<organism evidence="2 3">
    <name type="scientific">Gonapodya prolifera (strain JEL478)</name>
    <name type="common">Monoblepharis prolifera</name>
    <dbReference type="NCBI Taxonomy" id="1344416"/>
    <lineage>
        <taxon>Eukaryota</taxon>
        <taxon>Fungi</taxon>
        <taxon>Fungi incertae sedis</taxon>
        <taxon>Chytridiomycota</taxon>
        <taxon>Chytridiomycota incertae sedis</taxon>
        <taxon>Monoblepharidomycetes</taxon>
        <taxon>Monoblepharidales</taxon>
        <taxon>Gonapodyaceae</taxon>
        <taxon>Gonapodya</taxon>
    </lineage>
</organism>
<feature type="compositionally biased region" description="Polar residues" evidence="1">
    <location>
        <begin position="189"/>
        <end position="199"/>
    </location>
</feature>
<feature type="compositionally biased region" description="Basic and acidic residues" evidence="1">
    <location>
        <begin position="151"/>
        <end position="164"/>
    </location>
</feature>
<feature type="compositionally biased region" description="Polar residues" evidence="1">
    <location>
        <begin position="335"/>
        <end position="348"/>
    </location>
</feature>
<proteinExistence type="predicted"/>
<name>A0A139AHU7_GONPJ</name>
<dbReference type="AlphaFoldDB" id="A0A139AHU7"/>
<protein>
    <submittedName>
        <fullName evidence="2">Uncharacterized protein</fullName>
    </submittedName>
</protein>
<feature type="compositionally biased region" description="Low complexity" evidence="1">
    <location>
        <begin position="85"/>
        <end position="99"/>
    </location>
</feature>
<dbReference type="EMBL" id="KQ965752">
    <property type="protein sequence ID" value="KXS16386.1"/>
    <property type="molecule type" value="Genomic_DNA"/>
</dbReference>
<evidence type="ECO:0000313" key="2">
    <source>
        <dbReference type="EMBL" id="KXS16386.1"/>
    </source>
</evidence>
<feature type="compositionally biased region" description="Polar residues" evidence="1">
    <location>
        <begin position="355"/>
        <end position="365"/>
    </location>
</feature>
<feature type="compositionally biased region" description="Polar residues" evidence="1">
    <location>
        <begin position="56"/>
        <end position="68"/>
    </location>
</feature>
<sequence>MGPYIFSHISNLIRPGRSEDGNFSGIGQLPGGRRGSYSATERGPTNRQSFVGGGTRQRSATPSEQPQMSLPRVMSSPSLAPDDASTSSGSSNSELSMPAPAIPGPIPARPRLVIPTAFTDNPNTGGQALSPVKPWFTPASLSSKTSRSRHMSPDRTATRIRESSPLRARTVSPASRHDGRLGIPRTVSDHGSTGANMASASGLVATHHRRKTEDWNSGKNFVGGSMDDADSGYSGSSGRLNRQSLSPGRRPSSPLSTLPNRTIALQPADLVPRDFDHLPLARRSASSPLIQHEHGQYLGIPPSRPQTTYDDEWDVVGDLTVVEDVTDAAEGEQLSGASSQPGFVTPTQDEIRPSSPLSTYTSTGQGWSLTSHQNLAQDGTLLQKSKKTFFPQIWTRGVQRK</sequence>
<feature type="compositionally biased region" description="Low complexity" evidence="1">
    <location>
        <begin position="223"/>
        <end position="261"/>
    </location>
</feature>
<gene>
    <name evidence="2" type="ORF">M427DRAFT_55369</name>
</gene>
<reference evidence="2 3" key="1">
    <citation type="journal article" date="2015" name="Genome Biol. Evol.">
        <title>Phylogenomic analyses indicate that early fungi evolved digesting cell walls of algal ancestors of land plants.</title>
        <authorList>
            <person name="Chang Y."/>
            <person name="Wang S."/>
            <person name="Sekimoto S."/>
            <person name="Aerts A.L."/>
            <person name="Choi C."/>
            <person name="Clum A."/>
            <person name="LaButti K.M."/>
            <person name="Lindquist E.A."/>
            <person name="Yee Ngan C."/>
            <person name="Ohm R.A."/>
            <person name="Salamov A.A."/>
            <person name="Grigoriev I.V."/>
            <person name="Spatafora J.W."/>
            <person name="Berbee M.L."/>
        </authorList>
    </citation>
    <scope>NUCLEOTIDE SEQUENCE [LARGE SCALE GENOMIC DNA]</scope>
    <source>
        <strain evidence="2 3">JEL478</strain>
    </source>
</reference>
<accession>A0A139AHU7</accession>
<feature type="region of interest" description="Disordered" evidence="1">
    <location>
        <begin position="331"/>
        <end position="365"/>
    </location>
</feature>
<feature type="compositionally biased region" description="Polar residues" evidence="1">
    <location>
        <begin position="118"/>
        <end position="127"/>
    </location>
</feature>
<evidence type="ECO:0000256" key="1">
    <source>
        <dbReference type="SAM" id="MobiDB-lite"/>
    </source>
</evidence>
<dbReference type="Proteomes" id="UP000070544">
    <property type="component" value="Unassembled WGS sequence"/>
</dbReference>
<keyword evidence="3" id="KW-1185">Reference proteome</keyword>
<feature type="compositionally biased region" description="Polar residues" evidence="1">
    <location>
        <begin position="37"/>
        <end position="49"/>
    </location>
</feature>
<evidence type="ECO:0000313" key="3">
    <source>
        <dbReference type="Proteomes" id="UP000070544"/>
    </source>
</evidence>
<feature type="region of interest" description="Disordered" evidence="1">
    <location>
        <begin position="13"/>
        <end position="261"/>
    </location>
</feature>